<reference evidence="8 9" key="1">
    <citation type="submission" date="2024-11" db="EMBL/GenBank/DDBJ databases">
        <title>Adaptive evolution of stress response genes in parasites aligns with host niche diversity.</title>
        <authorList>
            <person name="Hahn C."/>
            <person name="Resl P."/>
        </authorList>
    </citation>
    <scope>NUCLEOTIDE SEQUENCE [LARGE SCALE GENOMIC DNA]</scope>
    <source>
        <strain evidence="8">EGGRZ-B1_66</strain>
        <tissue evidence="8">Body</tissue>
    </source>
</reference>
<dbReference type="SMART" id="SM01050">
    <property type="entry name" value="CactinC_cactus"/>
    <property type="match status" value="1"/>
</dbReference>
<evidence type="ECO:0000313" key="8">
    <source>
        <dbReference type="EMBL" id="KAL3317122.1"/>
    </source>
</evidence>
<evidence type="ECO:0000259" key="7">
    <source>
        <dbReference type="Pfam" id="PF10312"/>
    </source>
</evidence>
<comment type="similarity">
    <text evidence="1">Belongs to the CACTIN family.</text>
</comment>
<feature type="compositionally biased region" description="Basic and acidic residues" evidence="4">
    <location>
        <begin position="609"/>
        <end position="618"/>
    </location>
</feature>
<comment type="caution">
    <text evidence="8">The sequence shown here is derived from an EMBL/GenBank/DDBJ whole genome shotgun (WGS) entry which is preliminary data.</text>
</comment>
<evidence type="ECO:0000256" key="2">
    <source>
        <dbReference type="ARBA" id="ARBA00034534"/>
    </source>
</evidence>
<feature type="coiled-coil region" evidence="3">
    <location>
        <begin position="329"/>
        <end position="361"/>
    </location>
</feature>
<protein>
    <recommendedName>
        <fullName evidence="2">Splicing factor Cactin</fullName>
    </recommendedName>
</protein>
<evidence type="ECO:0000256" key="5">
    <source>
        <dbReference type="SAM" id="Phobius"/>
    </source>
</evidence>
<organism evidence="8 9">
    <name type="scientific">Cichlidogyrus casuarinus</name>
    <dbReference type="NCBI Taxonomy" id="1844966"/>
    <lineage>
        <taxon>Eukaryota</taxon>
        <taxon>Metazoa</taxon>
        <taxon>Spiralia</taxon>
        <taxon>Lophotrochozoa</taxon>
        <taxon>Platyhelminthes</taxon>
        <taxon>Monogenea</taxon>
        <taxon>Monopisthocotylea</taxon>
        <taxon>Dactylogyridea</taxon>
        <taxon>Ancyrocephalidae</taxon>
        <taxon>Cichlidogyrus</taxon>
    </lineage>
</organism>
<keyword evidence="5" id="KW-0812">Transmembrane</keyword>
<feature type="domain" description="Splicing factor Cactin C-terminal" evidence="6">
    <location>
        <begin position="709"/>
        <end position="834"/>
    </location>
</feature>
<evidence type="ECO:0000256" key="4">
    <source>
        <dbReference type="SAM" id="MobiDB-lite"/>
    </source>
</evidence>
<feature type="transmembrane region" description="Helical" evidence="5">
    <location>
        <begin position="94"/>
        <end position="115"/>
    </location>
</feature>
<evidence type="ECO:0000259" key="6">
    <source>
        <dbReference type="Pfam" id="PF09732"/>
    </source>
</evidence>
<dbReference type="Pfam" id="PF09732">
    <property type="entry name" value="CactinC_cactus"/>
    <property type="match status" value="1"/>
</dbReference>
<dbReference type="Pfam" id="PF02466">
    <property type="entry name" value="Tim17"/>
    <property type="match status" value="1"/>
</dbReference>
<keyword evidence="9" id="KW-1185">Reference proteome</keyword>
<dbReference type="AlphaFoldDB" id="A0ABD2QD22"/>
<dbReference type="Pfam" id="PF10312">
    <property type="entry name" value="Cactin_mid"/>
    <property type="match status" value="1"/>
</dbReference>
<dbReference type="PANTHER" id="PTHR21737:SF4">
    <property type="entry name" value="SPLICING FACTOR CACTIN"/>
    <property type="match status" value="1"/>
</dbReference>
<dbReference type="PANTHER" id="PTHR21737">
    <property type="entry name" value="POLYGLUTAMINE BINDING PROTEIN 1/MARVEL MEMBRANE-ASSOCIATING DOMAIN CONTAINING 3"/>
    <property type="match status" value="1"/>
</dbReference>
<feature type="domain" description="Splicing factor cactin central" evidence="7">
    <location>
        <begin position="357"/>
        <end position="556"/>
    </location>
</feature>
<keyword evidence="5" id="KW-1133">Transmembrane helix</keyword>
<proteinExistence type="inferred from homology"/>
<evidence type="ECO:0000256" key="1">
    <source>
        <dbReference type="ARBA" id="ARBA00006895"/>
    </source>
</evidence>
<dbReference type="InterPro" id="IPR019134">
    <property type="entry name" value="Cactin_C"/>
</dbReference>
<dbReference type="Proteomes" id="UP001626550">
    <property type="component" value="Unassembled WGS sequence"/>
</dbReference>
<keyword evidence="3" id="KW-0175">Coiled coil</keyword>
<dbReference type="EMBL" id="JBJKFK010000426">
    <property type="protein sequence ID" value="KAL3317122.1"/>
    <property type="molecule type" value="Genomic_DNA"/>
</dbReference>
<accession>A0ABD2QD22</accession>
<keyword evidence="5" id="KW-0472">Membrane</keyword>
<name>A0ABD2QD22_9PLAT</name>
<dbReference type="InterPro" id="IPR018816">
    <property type="entry name" value="Cactin_central"/>
</dbReference>
<feature type="region of interest" description="Disordered" evidence="4">
    <location>
        <begin position="599"/>
        <end position="618"/>
    </location>
</feature>
<evidence type="ECO:0000313" key="9">
    <source>
        <dbReference type="Proteomes" id="UP001626550"/>
    </source>
</evidence>
<sequence length="834" mass="97141">MDKEQAITEETIQKFLLEKYSHILTLTDEEKLRYSNFGAKMKESFEDNNNYFAVRQTIASFVLQDIPRFSKSFIPVIPLPPPEEMKIKRVMDSCAFKAVISTVAGFAMGTVFGLFTASIDPMSEMFPNKTPTTRQVLKEMYSRSISHGKNFAAIGFLFSTTECTIESYRGRSDLFNSTLSGFTVGGLLGFRAGLQAAIVGGTGFAMASDASMYKGRLIPDRLMRRTVSELESILAERRKKKLMMKANETPEEKRARRIAKKAIKGRNRRERMGWDKEYLGYTNEDNPFGDHKLSESFVWTKKLEKVGLCNLSNDDLSYLQRQKMESNKLELEAVRRRRLEREREKEQREQDQEMMQREREAEYYRTWGQQEDNFHLEQAKLRSRIRIADGRAQPIDLLSKYIADQEEKEGAQPEDILNEDMSLDLLEPTQFLVGLDIEDLEDLIEDIKVVYMDLEKGANADFWRDVSTVVKDELKRMRLKKTGSMGLPQGAESITPSVMESIEKTLDGKTHAQLKALEKQIEPKLKGGEGVDVGYWEALYHYVLAQMARTRLRERHEENLRNKLERLREAQGILNAAEPANQEKLLNHSPEAKVEQCEEEVPEFVKPGPSEEKKLRKDRVERDEYDAALYSPLTVDPQDLELDAVVYDLEDDIEKLNYLRIEVRNHGTVTTGTSRAEDELVRRAKEGMEDGEEAQFSVQMPVEEQSFLWSDKYRPRKPRFFNRVHTGFVWNKYNQTHYDLDNPPPKIVQGYKFNIFYPDLIDKSQTPTYSLTPLEGDERDFAILRFSAGPPYEDIAFKVVNREWEYSYRHGFRCQFQNNIFQLWFHFKRFRYRR</sequence>
<evidence type="ECO:0000256" key="3">
    <source>
        <dbReference type="SAM" id="Coils"/>
    </source>
</evidence>
<gene>
    <name evidence="8" type="ORF">Ciccas_004229</name>
</gene>